<feature type="domain" description="Glycosyltransferase 2-like" evidence="1">
    <location>
        <begin position="5"/>
        <end position="96"/>
    </location>
</feature>
<dbReference type="GO" id="GO:0016740">
    <property type="term" value="F:transferase activity"/>
    <property type="evidence" value="ECO:0007669"/>
    <property type="project" value="UniProtKB-KW"/>
</dbReference>
<dbReference type="PANTHER" id="PTHR43630">
    <property type="entry name" value="POLY-BETA-1,6-N-ACETYL-D-GLUCOSAMINE SYNTHASE"/>
    <property type="match status" value="1"/>
</dbReference>
<dbReference type="InterPro" id="IPR001173">
    <property type="entry name" value="Glyco_trans_2-like"/>
</dbReference>
<dbReference type="PANTHER" id="PTHR43630:SF2">
    <property type="entry name" value="GLYCOSYLTRANSFERASE"/>
    <property type="match status" value="1"/>
</dbReference>
<dbReference type="SUPFAM" id="SSF48452">
    <property type="entry name" value="TPR-like"/>
    <property type="match status" value="1"/>
</dbReference>
<name>A0A1E4R2J9_9BACI</name>
<keyword evidence="2" id="KW-0808">Transferase</keyword>
<dbReference type="EMBL" id="MECQ01000001">
    <property type="protein sequence ID" value="ODV54638.1"/>
    <property type="molecule type" value="Genomic_DNA"/>
</dbReference>
<protein>
    <submittedName>
        <fullName evidence="2">Glycosyl transferase</fullName>
    </submittedName>
</protein>
<dbReference type="InterPro" id="IPR011990">
    <property type="entry name" value="TPR-like_helical_dom_sf"/>
</dbReference>
<dbReference type="RefSeq" id="WP_069479903.1">
    <property type="nucleotide sequence ID" value="NZ_KV766182.1"/>
</dbReference>
<sequence length="356" mass="41959">MVSISLCMIVKNAQCTIERCLDSVQRIVDEMNIIDIGSTDRTKDIVQNYTSRIFDFPWCDHFANARNFSFQQATKDYILWLDADDIMTKENQHKLLLLKQSLYPTVDTVTMDHYLVLDDDGVVECSERKYRLVKRGNHFQWQGAVHEYLKVSGQHLHSDIAVTHLPLTKDIHRNLCIYEGLIQKGHTLSARDSFHYANELKLHKRYLEAINQYNTFLDSELGATDDRIEACLHIGECYRLLQDDNHAQQAILQSFLYDRPKPEACCRMGQFFMEQSKQKEAIYWYSQALQQASVDSMTIQKRAYSTWIPHLQLSLLYRELRLFENAYQHNLEARKWKPNHLEIKENEKYLLSRLKI</sequence>
<comment type="caution">
    <text evidence="2">The sequence shown here is derived from an EMBL/GenBank/DDBJ whole genome shotgun (WGS) entry which is preliminary data.</text>
</comment>
<dbReference type="Pfam" id="PF00535">
    <property type="entry name" value="Glycos_transf_2"/>
    <property type="match status" value="1"/>
</dbReference>
<dbReference type="OrthoDB" id="9815923at2"/>
<dbReference type="AlphaFoldDB" id="A0A1E4R2J9"/>
<dbReference type="SUPFAM" id="SSF53448">
    <property type="entry name" value="Nucleotide-diphospho-sugar transferases"/>
    <property type="match status" value="1"/>
</dbReference>
<dbReference type="InterPro" id="IPR029044">
    <property type="entry name" value="Nucleotide-diphossugar_trans"/>
</dbReference>
<dbReference type="Gene3D" id="3.90.550.10">
    <property type="entry name" value="Spore Coat Polysaccharide Biosynthesis Protein SpsA, Chain A"/>
    <property type="match status" value="1"/>
</dbReference>
<evidence type="ECO:0000259" key="1">
    <source>
        <dbReference type="Pfam" id="PF00535"/>
    </source>
</evidence>
<gene>
    <name evidence="2" type="ORF">BG258_01415</name>
</gene>
<evidence type="ECO:0000313" key="3">
    <source>
        <dbReference type="Proteomes" id="UP000094784"/>
    </source>
</evidence>
<organism evidence="2 3">
    <name type="scientific">Lysinibacillus fusiformis</name>
    <dbReference type="NCBI Taxonomy" id="28031"/>
    <lineage>
        <taxon>Bacteria</taxon>
        <taxon>Bacillati</taxon>
        <taxon>Bacillota</taxon>
        <taxon>Bacilli</taxon>
        <taxon>Bacillales</taxon>
        <taxon>Bacillaceae</taxon>
        <taxon>Lysinibacillus</taxon>
    </lineage>
</organism>
<dbReference type="Proteomes" id="UP000094784">
    <property type="component" value="Unassembled WGS sequence"/>
</dbReference>
<reference evidence="2 3" key="1">
    <citation type="submission" date="2016-09" db="EMBL/GenBank/DDBJ databases">
        <title>Draft genome sequence of the soil isolate, Lysinibacillus fusiformis M5, a potential hypoxanthine producer.</title>
        <authorList>
            <person name="Gallegos-Monterrosa R."/>
            <person name="Maroti G."/>
            <person name="Balint B."/>
            <person name="Kovacs A.T."/>
        </authorList>
    </citation>
    <scope>NUCLEOTIDE SEQUENCE [LARGE SCALE GENOMIC DNA]</scope>
    <source>
        <strain evidence="2 3">M5</strain>
    </source>
</reference>
<proteinExistence type="predicted"/>
<dbReference type="Gene3D" id="1.25.40.10">
    <property type="entry name" value="Tetratricopeptide repeat domain"/>
    <property type="match status" value="1"/>
</dbReference>
<evidence type="ECO:0000313" key="2">
    <source>
        <dbReference type="EMBL" id="ODV54638.1"/>
    </source>
</evidence>
<dbReference type="CDD" id="cd02511">
    <property type="entry name" value="Beta4Glucosyltransferase"/>
    <property type="match status" value="1"/>
</dbReference>
<accession>A0A1E4R2J9</accession>